<organism evidence="1 2">
    <name type="scientific">Leishmania braziliensis</name>
    <dbReference type="NCBI Taxonomy" id="5660"/>
    <lineage>
        <taxon>Eukaryota</taxon>
        <taxon>Discoba</taxon>
        <taxon>Euglenozoa</taxon>
        <taxon>Kinetoplastea</taxon>
        <taxon>Metakinetoplastina</taxon>
        <taxon>Trypanosomatida</taxon>
        <taxon>Trypanosomatidae</taxon>
        <taxon>Leishmaniinae</taxon>
        <taxon>Leishmania</taxon>
        <taxon>Leishmania braziliensis species complex</taxon>
    </lineage>
</organism>
<keyword evidence="2" id="KW-1185">Reference proteome</keyword>
<dbReference type="InterPro" id="IPR052695">
    <property type="entry name" value="Kinetoplast-DNA-binding"/>
</dbReference>
<reference evidence="1 2" key="1">
    <citation type="journal article" date="2007" name="Nat. Genet.">
        <title>Comparative genomic analysis of three Leishmania species that cause diverse human disease.</title>
        <authorList>
            <person name="Peacock C.S."/>
            <person name="Seeger K."/>
            <person name="Harris D."/>
            <person name="Murphy L."/>
            <person name="Ruiz J.C."/>
            <person name="Quail M.A."/>
            <person name="Peters N."/>
            <person name="Adlem E."/>
            <person name="Tivey A."/>
            <person name="Aslett M."/>
            <person name="Kerhornou A."/>
            <person name="Ivens A."/>
            <person name="Fraser A."/>
            <person name="Rajandream M.A."/>
            <person name="Carver T."/>
            <person name="Norbertczak H."/>
            <person name="Chillingworth T."/>
            <person name="Hance Z."/>
            <person name="Jagels K."/>
            <person name="Moule S."/>
            <person name="Ormond D."/>
            <person name="Rutter S."/>
            <person name="Squares R."/>
            <person name="Whitehead S."/>
            <person name="Rabbinowitsch E."/>
            <person name="Arrowsmith C."/>
            <person name="White B."/>
            <person name="Thurston S."/>
            <person name="Bringaud F."/>
            <person name="Baldauf S.L."/>
            <person name="Faulconbridge A."/>
            <person name="Jeffares D."/>
            <person name="Depledge D.P."/>
            <person name="Oyola S.O."/>
            <person name="Hilley J.D."/>
            <person name="Brito L.O."/>
            <person name="Tosi L.R."/>
            <person name="Barrell B."/>
            <person name="Cruz A.K."/>
            <person name="Mottram J.C."/>
            <person name="Smith D.F."/>
            <person name="Berriman M."/>
        </authorList>
    </citation>
    <scope>NUCLEOTIDE SEQUENCE [LARGE SCALE GENOMIC DNA]</scope>
    <source>
        <strain evidence="1 2">MHOM/BR/75/M2904</strain>
    </source>
</reference>
<dbReference type="InParanoid" id="A4HQA2"/>
<dbReference type="VEuPathDB" id="TriTrypDB:LbrM.35.6140"/>
<dbReference type="CDD" id="cd00084">
    <property type="entry name" value="HMG-box_SF"/>
    <property type="match status" value="1"/>
</dbReference>
<evidence type="ECO:0000313" key="1">
    <source>
        <dbReference type="EMBL" id="CAM44367.1"/>
    </source>
</evidence>
<dbReference type="GeneID" id="5420210"/>
<sequence>MLRFVPRRLAIGAYSMFMIEQRNNPKLKGLAVADRGKMTSKMYKALSANEKAALD</sequence>
<name>A4HQA2_LEIBR</name>
<gene>
    <name evidence="1" type="ORF">LBRM_35_6140</name>
</gene>
<proteinExistence type="predicted"/>
<dbReference type="PANTHER" id="PTHR37564:SF2">
    <property type="entry name" value="DNA-ASSOCIATED PROTEIN, PUTATIVE-RELATED"/>
    <property type="match status" value="1"/>
</dbReference>
<evidence type="ECO:0000313" key="2">
    <source>
        <dbReference type="Proteomes" id="UP000007258"/>
    </source>
</evidence>
<dbReference type="AlphaFoldDB" id="A4HQA2"/>
<dbReference type="KEGG" id="lbz:LBRM_35_6140"/>
<dbReference type="SUPFAM" id="SSF47095">
    <property type="entry name" value="HMG-box"/>
    <property type="match status" value="1"/>
</dbReference>
<dbReference type="Proteomes" id="UP000007258">
    <property type="component" value="Chromosome 36"/>
</dbReference>
<accession>A4HQA2</accession>
<protein>
    <submittedName>
        <fullName evidence="1">Kinetoplast-associated protein</fullName>
    </submittedName>
</protein>
<dbReference type="RefSeq" id="XP_001569227.1">
    <property type="nucleotide sequence ID" value="XM_001569177.1"/>
</dbReference>
<dbReference type="PANTHER" id="PTHR37564">
    <property type="entry name" value="KINETOPLAST DNA-ASSOCIATED PROTEIN"/>
    <property type="match status" value="1"/>
</dbReference>
<dbReference type="EMBL" id="FR799010">
    <property type="protein sequence ID" value="CAM44367.1"/>
    <property type="molecule type" value="Genomic_DNA"/>
</dbReference>
<dbReference type="Gene3D" id="1.10.30.10">
    <property type="entry name" value="High mobility group box domain"/>
    <property type="match status" value="1"/>
</dbReference>
<reference evidence="1 2" key="2">
    <citation type="journal article" date="2011" name="Genome Res.">
        <title>Chromosome and gene copy number variation allow major structural change between species and strains of Leishmania.</title>
        <authorList>
            <person name="Rogers M.B."/>
            <person name="Hilley J.D."/>
            <person name="Dickens N.J."/>
            <person name="Wilkes J."/>
            <person name="Bates P.A."/>
            <person name="Depledge D.P."/>
            <person name="Harris D."/>
            <person name="Her Y."/>
            <person name="Herzyk P."/>
            <person name="Imamura H."/>
            <person name="Otto T.D."/>
            <person name="Sanders M."/>
            <person name="Seeger K."/>
            <person name="Dujardin J.C."/>
            <person name="Berriman M."/>
            <person name="Smith D.F."/>
            <person name="Hertz-Fowler C."/>
            <person name="Mottram J.C."/>
        </authorList>
    </citation>
    <scope>NUCLEOTIDE SEQUENCE [LARGE SCALE GENOMIC DNA]</scope>
    <source>
        <strain evidence="1 2">MHOM/BR/75/M2904</strain>
    </source>
</reference>
<dbReference type="InterPro" id="IPR036910">
    <property type="entry name" value="HMG_box_dom_sf"/>
</dbReference>